<dbReference type="Proteomes" id="UP000216605">
    <property type="component" value="Unassembled WGS sequence"/>
</dbReference>
<comment type="caution">
    <text evidence="1">The sequence shown here is derived from an EMBL/GenBank/DDBJ whole genome shotgun (WGS) entry which is preliminary data.</text>
</comment>
<dbReference type="AlphaFoldDB" id="A0A255ZND0"/>
<sequence>MKNDKPQVEYNKPLTGNIRDTLKELMQKELEQLPDTLKELEPVQRLNILCKLMPYVLPKTESVKHNFGEPDEFKIKRWHD</sequence>
<accession>A0A255ZND0</accession>
<organism evidence="1 2">
    <name type="scientific">Flavobacterium cyanobacteriorum</name>
    <dbReference type="NCBI Taxonomy" id="2022802"/>
    <lineage>
        <taxon>Bacteria</taxon>
        <taxon>Pseudomonadati</taxon>
        <taxon>Bacteroidota</taxon>
        <taxon>Flavobacteriia</taxon>
        <taxon>Flavobacteriales</taxon>
        <taxon>Flavobacteriaceae</taxon>
        <taxon>Flavobacterium</taxon>
    </lineage>
</organism>
<evidence type="ECO:0000313" key="1">
    <source>
        <dbReference type="EMBL" id="OYQ43077.1"/>
    </source>
</evidence>
<keyword evidence="2" id="KW-1185">Reference proteome</keyword>
<protein>
    <submittedName>
        <fullName evidence="1">Uncharacterized protein</fullName>
    </submittedName>
</protein>
<dbReference type="OrthoDB" id="6228303at2"/>
<evidence type="ECO:0000313" key="2">
    <source>
        <dbReference type="Proteomes" id="UP000216605"/>
    </source>
</evidence>
<proteinExistence type="predicted"/>
<reference evidence="1 2" key="1">
    <citation type="submission" date="2017-07" db="EMBL/GenBank/DDBJ databases">
        <title>Flavobacterium cyanobacteriorum sp. nov., isolated from cyanobacterial aggregates in a eutrophic lake.</title>
        <authorList>
            <person name="Cai H."/>
        </authorList>
    </citation>
    <scope>NUCLEOTIDE SEQUENCE [LARGE SCALE GENOMIC DNA]</scope>
    <source>
        <strain evidence="1 2">TH021</strain>
    </source>
</reference>
<gene>
    <name evidence="1" type="ORF">CHU92_03675</name>
</gene>
<name>A0A255ZND0_9FLAO</name>
<dbReference type="EMBL" id="NOXV01000186">
    <property type="protein sequence ID" value="OYQ43077.1"/>
    <property type="molecule type" value="Genomic_DNA"/>
</dbReference>